<dbReference type="AlphaFoldDB" id="A0A7X2GWD6"/>
<dbReference type="EMBL" id="WJXO01000001">
    <property type="protein sequence ID" value="MRN37208.1"/>
    <property type="molecule type" value="Genomic_DNA"/>
</dbReference>
<dbReference type="RefSeq" id="WP_154143189.1">
    <property type="nucleotide sequence ID" value="NZ_WJXO01000001.1"/>
</dbReference>
<gene>
    <name evidence="1" type="ORF">GJU80_01470</name>
</gene>
<name>A0A7X2GWD6_9NEIS</name>
<evidence type="ECO:0000313" key="2">
    <source>
        <dbReference type="Proteomes" id="UP000486297"/>
    </source>
</evidence>
<accession>A0A7X2GWD6</accession>
<dbReference type="Proteomes" id="UP000486297">
    <property type="component" value="Unassembled WGS sequence"/>
</dbReference>
<proteinExistence type="predicted"/>
<reference evidence="1" key="1">
    <citation type="journal article" name="Emerg. Infect. Dis.">
        <title>Two cases of a newly characterized neisseria species.</title>
        <authorList>
            <person name="Mustapha M."/>
            <person name="Lemos A.P.S."/>
            <person name="Harrison L.H."/>
            <person name="Vantyne D."/>
            <person name="Sacchi C.T."/>
        </authorList>
    </citation>
    <scope>NUCLEOTIDE SEQUENCE</scope>
    <source>
        <strain evidence="1">N.95.16</strain>
    </source>
</reference>
<protein>
    <submittedName>
        <fullName evidence="1">Uncharacterized protein</fullName>
    </submittedName>
</protein>
<sequence length="201" mass="21664">MIDINTQLSGYCVRINNEAGEFDLIDRTLAQLYPDINIDELPELSISQYQQWCGRGNQTAVYKNGELILQAKNSPAINLAQAKAAKLVELNAAAQAFVNQAADLDSIPDFELQTWPLQSAEAQAWAADNTAATPVLDRIAAARGMEPDKLKAAALRKALAYSALSAHVAGQRQALQSKIGAAKTVDALDKIKIEFTAPEAV</sequence>
<organism evidence="1 2">
    <name type="scientific">Neisseria brasiliensis</name>
    <dbReference type="NCBI Taxonomy" id="2666100"/>
    <lineage>
        <taxon>Bacteria</taxon>
        <taxon>Pseudomonadati</taxon>
        <taxon>Pseudomonadota</taxon>
        <taxon>Betaproteobacteria</taxon>
        <taxon>Neisseriales</taxon>
        <taxon>Neisseriaceae</taxon>
        <taxon>Neisseria</taxon>
    </lineage>
</organism>
<comment type="caution">
    <text evidence="1">The sequence shown here is derived from an EMBL/GenBank/DDBJ whole genome shotgun (WGS) entry which is preliminary data.</text>
</comment>
<keyword evidence="2" id="KW-1185">Reference proteome</keyword>
<evidence type="ECO:0000313" key="1">
    <source>
        <dbReference type="EMBL" id="MRN37208.1"/>
    </source>
</evidence>